<feature type="domain" description="DXP reductoisomerase C-terminal" evidence="12">
    <location>
        <begin position="254"/>
        <end position="370"/>
    </location>
</feature>
<evidence type="ECO:0000256" key="6">
    <source>
        <dbReference type="ARBA" id="ARBA00023211"/>
    </source>
</evidence>
<dbReference type="InterPro" id="IPR036169">
    <property type="entry name" value="DXPR_C_sf"/>
</dbReference>
<evidence type="ECO:0000259" key="11">
    <source>
        <dbReference type="Pfam" id="PF08436"/>
    </source>
</evidence>
<feature type="binding site" evidence="9">
    <location>
        <position position="211"/>
    </location>
    <ligand>
        <name>1-deoxy-D-xylulose 5-phosphate</name>
        <dbReference type="ChEBI" id="CHEBI:57792"/>
    </ligand>
</feature>
<evidence type="ECO:0000256" key="1">
    <source>
        <dbReference type="ARBA" id="ARBA00005094"/>
    </source>
</evidence>
<evidence type="ECO:0000256" key="5">
    <source>
        <dbReference type="ARBA" id="ARBA00023002"/>
    </source>
</evidence>
<evidence type="ECO:0000259" key="12">
    <source>
        <dbReference type="Pfam" id="PF13288"/>
    </source>
</evidence>
<feature type="domain" description="1-deoxy-D-xylulose 5-phosphate reductoisomerase C-terminal" evidence="11">
    <location>
        <begin position="139"/>
        <end position="222"/>
    </location>
</feature>
<comment type="caution">
    <text evidence="9">Lacks conserved residue(s) required for the propagation of feature annotation.</text>
</comment>
<dbReference type="NCBIfam" id="TIGR00243">
    <property type="entry name" value="Dxr"/>
    <property type="match status" value="1"/>
</dbReference>
<comment type="function">
    <text evidence="9">Catalyzes the NADPH-dependent rearrangement and reduction of 1-deoxy-D-xylulose-5-phosphate (DXP) to 2-C-methyl-D-erythritol 4-phosphate (MEP).</text>
</comment>
<feature type="binding site" evidence="9">
    <location>
        <position position="205"/>
    </location>
    <ligand>
        <name>1-deoxy-D-xylulose 5-phosphate</name>
        <dbReference type="ChEBI" id="CHEBI:57792"/>
    </ligand>
</feature>
<feature type="binding site" evidence="9">
    <location>
        <position position="198"/>
    </location>
    <ligand>
        <name>NADPH</name>
        <dbReference type="ChEBI" id="CHEBI:57783"/>
    </ligand>
</feature>
<evidence type="ECO:0000256" key="8">
    <source>
        <dbReference type="ARBA" id="ARBA00048543"/>
    </source>
</evidence>
<feature type="binding site" evidence="9">
    <location>
        <position position="169"/>
    </location>
    <ligand>
        <name>1-deoxy-D-xylulose 5-phosphate</name>
        <dbReference type="ChEBI" id="CHEBI:57792"/>
    </ligand>
</feature>
<dbReference type="Gene3D" id="3.40.50.720">
    <property type="entry name" value="NAD(P)-binding Rossmann-like Domain"/>
    <property type="match status" value="1"/>
</dbReference>
<feature type="binding site" evidence="9">
    <location>
        <position position="46"/>
    </location>
    <ligand>
        <name>NADPH</name>
        <dbReference type="ChEBI" id="CHEBI:57783"/>
    </ligand>
</feature>
<keyword evidence="4 9" id="KW-0521">NADP</keyword>
<dbReference type="Pfam" id="PF02670">
    <property type="entry name" value="DXP_reductoisom"/>
    <property type="match status" value="1"/>
</dbReference>
<feature type="binding site" evidence="9">
    <location>
        <position position="117"/>
    </location>
    <ligand>
        <name>NADPH</name>
        <dbReference type="ChEBI" id="CHEBI:57783"/>
    </ligand>
</feature>
<evidence type="ECO:0000313" key="13">
    <source>
        <dbReference type="EMBL" id="ACD71020.1"/>
    </source>
</evidence>
<sequence length="383" mass="41878">MFWDRCSMSVRRVVVLGITGSIGAAALKLLRRFPDRFLLVGASGHRQTEYARALAREFSLSDITMTGSCSEQEGRARIKRLLSSCEAEVVVNGIAGAAGLFASLEVLKTRCTLALANKESVVLAASLLHAAARESGATIVPVDSEHAAIFQLIAAHGAHAVAQVVLTASGGPFRTFSKECLAHVTVEDALQHPTWRMGKKISVDSATLANKALEVIEAVQFFRIPVDRVTVVVHPQSIVHALVQCHSGETYAQLSVPDMASPLLYALLYPDAPPAYQTPLDFTSGLSLHFEPPRVDDFPLLRMGFDVARAQRAYPIAFNAANEEAVRAFLQRNIGFLDIAHVTAQALQEDWRAIPQTFEEVMACDTRARMCARTCIAQRWRER</sequence>
<dbReference type="GO" id="GO:0051484">
    <property type="term" value="P:isopentenyl diphosphate biosynthetic process, methylerythritol 4-phosphate pathway involved in terpenoid biosynthetic process"/>
    <property type="evidence" value="ECO:0007669"/>
    <property type="project" value="TreeGrafter"/>
</dbReference>
<dbReference type="AlphaFoldDB" id="A0A0H3BIR3"/>
<dbReference type="SUPFAM" id="SSF55347">
    <property type="entry name" value="Glyceraldehyde-3-phosphate dehydrogenase-like, C-terminal domain"/>
    <property type="match status" value="1"/>
</dbReference>
<feature type="binding site" evidence="9">
    <location>
        <position position="119"/>
    </location>
    <ligand>
        <name>NADPH</name>
        <dbReference type="ChEBI" id="CHEBI:57783"/>
    </ligand>
</feature>
<feature type="binding site" evidence="9">
    <location>
        <position position="20"/>
    </location>
    <ligand>
        <name>NADPH</name>
        <dbReference type="ChEBI" id="CHEBI:57783"/>
    </ligand>
</feature>
<dbReference type="UniPathway" id="UPA00056">
    <property type="reaction ID" value="UER00092"/>
</dbReference>
<dbReference type="KEGG" id="tpp:TPASS_0601"/>
<evidence type="ECO:0000256" key="4">
    <source>
        <dbReference type="ARBA" id="ARBA00022857"/>
    </source>
</evidence>
<evidence type="ECO:0000256" key="7">
    <source>
        <dbReference type="ARBA" id="ARBA00023229"/>
    </source>
</evidence>
<dbReference type="EC" id="1.1.1.267" evidence="9"/>
<comment type="pathway">
    <text evidence="1 9">Isoprenoid biosynthesis; isopentenyl diphosphate biosynthesis via DXP pathway; isopentenyl diphosphate from 1-deoxy-D-xylulose 5-phosphate: step 1/6.</text>
</comment>
<organism evidence="13 14">
    <name type="scientific">Treponema pallidum subsp. pallidum (strain SS14)</name>
    <dbReference type="NCBI Taxonomy" id="455434"/>
    <lineage>
        <taxon>Bacteria</taxon>
        <taxon>Pseudomonadati</taxon>
        <taxon>Spirochaetota</taxon>
        <taxon>Spirochaetia</taxon>
        <taxon>Spirochaetales</taxon>
        <taxon>Treponemataceae</taxon>
        <taxon>Treponema</taxon>
    </lineage>
</organism>
<evidence type="ECO:0000256" key="3">
    <source>
        <dbReference type="ARBA" id="ARBA00022723"/>
    </source>
</evidence>
<feature type="binding site" evidence="9">
    <location>
        <position position="214"/>
    </location>
    <ligand>
        <name>1-deoxy-D-xylulose 5-phosphate</name>
        <dbReference type="ChEBI" id="CHEBI:57792"/>
    </ligand>
</feature>
<feature type="binding site" evidence="9">
    <location>
        <position position="143"/>
    </location>
    <ligand>
        <name>Mn(2+)</name>
        <dbReference type="ChEBI" id="CHEBI:29035"/>
    </ligand>
</feature>
<comment type="catalytic activity">
    <reaction evidence="8">
        <text>2-C-methyl-D-erythritol 4-phosphate + NADP(+) = 1-deoxy-D-xylulose 5-phosphate + NADPH + H(+)</text>
        <dbReference type="Rhea" id="RHEA:13717"/>
        <dbReference type="ChEBI" id="CHEBI:15378"/>
        <dbReference type="ChEBI" id="CHEBI:57783"/>
        <dbReference type="ChEBI" id="CHEBI:57792"/>
        <dbReference type="ChEBI" id="CHEBI:58262"/>
        <dbReference type="ChEBI" id="CHEBI:58349"/>
        <dbReference type="EC" id="1.1.1.267"/>
    </reaction>
    <physiologicalReaction direction="right-to-left" evidence="8">
        <dbReference type="Rhea" id="RHEA:13719"/>
    </physiologicalReaction>
</comment>
<feature type="binding site" evidence="9">
    <location>
        <position position="144"/>
    </location>
    <ligand>
        <name>1-deoxy-D-xylulose 5-phosphate</name>
        <dbReference type="ChEBI" id="CHEBI:57792"/>
    </ligand>
</feature>
<feature type="binding site" evidence="9">
    <location>
        <position position="118"/>
    </location>
    <ligand>
        <name>1-deoxy-D-xylulose 5-phosphate</name>
        <dbReference type="ChEBI" id="CHEBI:57792"/>
    </ligand>
</feature>
<protein>
    <recommendedName>
        <fullName evidence="9">1-deoxy-D-xylulose 5-phosphate reductoisomerase</fullName>
        <shortName evidence="9">DXP reductoisomerase</shortName>
        <ecNumber evidence="9">1.1.1.267</ecNumber>
    </recommendedName>
    <alternativeName>
        <fullName evidence="9">1-deoxyxylulose-5-phosphate reductoisomerase</fullName>
    </alternativeName>
    <alternativeName>
        <fullName evidence="9">2-C-methyl-D-erythritol 4-phosphate synthase</fullName>
    </alternativeName>
</protein>
<dbReference type="SUPFAM" id="SSF51735">
    <property type="entry name" value="NAD(P)-binding Rossmann-fold domains"/>
    <property type="match status" value="1"/>
</dbReference>
<evidence type="ECO:0000256" key="9">
    <source>
        <dbReference type="HAMAP-Rule" id="MF_00183"/>
    </source>
</evidence>
<feature type="binding site" evidence="9">
    <location>
        <position position="19"/>
    </location>
    <ligand>
        <name>NADPH</name>
        <dbReference type="ChEBI" id="CHEBI:57783"/>
    </ligand>
</feature>
<dbReference type="Gene3D" id="1.10.1740.10">
    <property type="match status" value="1"/>
</dbReference>
<dbReference type="GO" id="GO:0030604">
    <property type="term" value="F:1-deoxy-D-xylulose-5-phosphate reductoisomerase activity"/>
    <property type="evidence" value="ECO:0007669"/>
    <property type="project" value="UniProtKB-UniRule"/>
</dbReference>
<dbReference type="PIRSF" id="PIRSF006205">
    <property type="entry name" value="Dxp_reductismrs"/>
    <property type="match status" value="1"/>
</dbReference>
<dbReference type="PANTHER" id="PTHR30525:SF0">
    <property type="entry name" value="1-DEOXY-D-XYLULOSE 5-PHOSPHATE REDUCTOISOMERASE, CHLOROPLASTIC"/>
    <property type="match status" value="1"/>
</dbReference>
<dbReference type="PATRIC" id="fig|455434.6.peg.596"/>
<keyword evidence="7 9" id="KW-0414">Isoprene biosynthesis</keyword>
<dbReference type="SUPFAM" id="SSF69055">
    <property type="entry name" value="1-deoxy-D-xylulose-5-phosphate reductoisomerase, C-terminal domain"/>
    <property type="match status" value="1"/>
</dbReference>
<dbReference type="InterPro" id="IPR003821">
    <property type="entry name" value="DXP_reductoisomerase"/>
</dbReference>
<dbReference type="Pfam" id="PF13288">
    <property type="entry name" value="DXPR_C"/>
    <property type="match status" value="1"/>
</dbReference>
<dbReference type="Proteomes" id="UP000001202">
    <property type="component" value="Chromosome"/>
</dbReference>
<dbReference type="InterPro" id="IPR013512">
    <property type="entry name" value="DXP_reductoisomerase_N"/>
</dbReference>
<evidence type="ECO:0000313" key="14">
    <source>
        <dbReference type="Proteomes" id="UP000001202"/>
    </source>
</evidence>
<name>A0A0H3BIR3_TREPS</name>
<feature type="binding site" evidence="9">
    <location>
        <position position="22"/>
    </location>
    <ligand>
        <name>NADPH</name>
        <dbReference type="ChEBI" id="CHEBI:57783"/>
    </ligand>
</feature>
<keyword evidence="5 9" id="KW-0560">Oxidoreductase</keyword>
<dbReference type="InterPro" id="IPR026877">
    <property type="entry name" value="DXPR_C"/>
</dbReference>
<comment type="similarity">
    <text evidence="2 9">Belongs to the DXR family.</text>
</comment>
<dbReference type="InterPro" id="IPR036291">
    <property type="entry name" value="NAD(P)-bd_dom_sf"/>
</dbReference>
<proteinExistence type="inferred from homology"/>
<feature type="binding site" evidence="9">
    <location>
        <position position="145"/>
    </location>
    <ligand>
        <name>Mn(2+)</name>
        <dbReference type="ChEBI" id="CHEBI:29035"/>
    </ligand>
</feature>
<dbReference type="PANTHER" id="PTHR30525">
    <property type="entry name" value="1-DEOXY-D-XYLULOSE 5-PHOSPHATE REDUCTOISOMERASE"/>
    <property type="match status" value="1"/>
</dbReference>
<dbReference type="EMBL" id="CP000805">
    <property type="protein sequence ID" value="ACD71020.1"/>
    <property type="molecule type" value="Genomic_DNA"/>
</dbReference>
<comment type="cofactor">
    <cofactor evidence="9">
        <name>Mg(2+)</name>
        <dbReference type="ChEBI" id="CHEBI:18420"/>
    </cofactor>
    <cofactor evidence="9">
        <name>Mn(2+)</name>
        <dbReference type="ChEBI" id="CHEBI:29035"/>
    </cofactor>
</comment>
<feature type="binding site" evidence="9">
    <location>
        <position position="214"/>
    </location>
    <ligand>
        <name>Mn(2+)</name>
        <dbReference type="ChEBI" id="CHEBI:29035"/>
    </ligand>
</feature>
<dbReference type="Pfam" id="PF08436">
    <property type="entry name" value="DXP_redisom_C"/>
    <property type="match status" value="1"/>
</dbReference>
<dbReference type="InterPro" id="IPR013644">
    <property type="entry name" value="DXP_reductoisomerase_C"/>
</dbReference>
<keyword evidence="9" id="KW-0460">Magnesium</keyword>
<feature type="binding site" evidence="9">
    <location>
        <position position="21"/>
    </location>
    <ligand>
        <name>NADPH</name>
        <dbReference type="ChEBI" id="CHEBI:57783"/>
    </ligand>
</feature>
<reference evidence="13 14" key="1">
    <citation type="journal article" date="2008" name="BMC Microbiol.">
        <title>Complete genome sequence of Treponema pallidum ssp. pallidum strain SS14 determined with oligonucleotide arrays.</title>
        <authorList>
            <person name="Matejkova P."/>
            <person name="Strouhal M."/>
            <person name="Smajs D."/>
            <person name="Norris S.J."/>
            <person name="Palzkill T."/>
            <person name="Petrosino J.F."/>
            <person name="Sodergren E."/>
            <person name="Norton J.E."/>
            <person name="Singh J."/>
            <person name="Richmond T.A."/>
            <person name="Molla M.N."/>
            <person name="Albert T.J."/>
            <person name="Weinstock G.M."/>
        </authorList>
    </citation>
    <scope>NUCLEOTIDE SEQUENCE [LARGE SCALE GENOMIC DNA]</scope>
    <source>
        <strain evidence="13 14">SS14</strain>
    </source>
</reference>
<accession>A0A0H3BIR3</accession>
<keyword evidence="6 9" id="KW-0464">Manganese</keyword>
<feature type="binding site" evidence="9">
    <location>
        <position position="210"/>
    </location>
    <ligand>
        <name>1-deoxy-D-xylulose 5-phosphate</name>
        <dbReference type="ChEBI" id="CHEBI:57792"/>
    </ligand>
</feature>
<feature type="domain" description="1-deoxy-D-xylulose 5-phosphate reductoisomerase N-terminal" evidence="10">
    <location>
        <begin position="13"/>
        <end position="124"/>
    </location>
</feature>
<evidence type="ECO:0000259" key="10">
    <source>
        <dbReference type="Pfam" id="PF02670"/>
    </source>
</evidence>
<feature type="binding site" evidence="9">
    <location>
        <position position="192"/>
    </location>
    <ligand>
        <name>1-deoxy-D-xylulose 5-phosphate</name>
        <dbReference type="ChEBI" id="CHEBI:57792"/>
    </ligand>
</feature>
<dbReference type="GO" id="GO:0030145">
    <property type="term" value="F:manganese ion binding"/>
    <property type="evidence" value="ECO:0007669"/>
    <property type="project" value="TreeGrafter"/>
</dbReference>
<feature type="binding site" evidence="9">
    <location>
        <position position="145"/>
    </location>
    <ligand>
        <name>1-deoxy-D-xylulose 5-phosphate</name>
        <dbReference type="ChEBI" id="CHEBI:57792"/>
    </ligand>
</feature>
<dbReference type="HAMAP" id="MF_00183">
    <property type="entry name" value="DXP_reductoisom"/>
    <property type="match status" value="1"/>
</dbReference>
<dbReference type="GO" id="GO:0070402">
    <property type="term" value="F:NADPH binding"/>
    <property type="evidence" value="ECO:0007669"/>
    <property type="project" value="InterPro"/>
</dbReference>
<gene>
    <name evidence="9 13" type="primary">dxr</name>
    <name evidence="13" type="ordered locus">TPASS_0601</name>
</gene>
<evidence type="ECO:0000256" key="2">
    <source>
        <dbReference type="ARBA" id="ARBA00006825"/>
    </source>
</evidence>
<keyword evidence="3 9" id="KW-0479">Metal-binding</keyword>